<keyword evidence="1" id="KW-0472">Membrane</keyword>
<dbReference type="WBParaSite" id="ACRNAN_Path_1120.g4326.t1">
    <property type="protein sequence ID" value="ACRNAN_Path_1120.g4326.t1"/>
    <property type="gene ID" value="ACRNAN_Path_1120.g4326"/>
</dbReference>
<keyword evidence="1" id="KW-1133">Transmembrane helix</keyword>
<evidence type="ECO:0000256" key="1">
    <source>
        <dbReference type="SAM" id="Phobius"/>
    </source>
</evidence>
<protein>
    <submittedName>
        <fullName evidence="3">Uncharacterized protein</fullName>
    </submittedName>
</protein>
<dbReference type="Proteomes" id="UP000887540">
    <property type="component" value="Unplaced"/>
</dbReference>
<reference evidence="3" key="1">
    <citation type="submission" date="2022-11" db="UniProtKB">
        <authorList>
            <consortium name="WormBaseParasite"/>
        </authorList>
    </citation>
    <scope>IDENTIFICATION</scope>
</reference>
<accession>A0A914BW34</accession>
<feature type="transmembrane region" description="Helical" evidence="1">
    <location>
        <begin position="44"/>
        <end position="61"/>
    </location>
</feature>
<name>A0A914BW34_9BILA</name>
<sequence>MLIISCIMFINQFCYSLIHLIFFISKLTPAVQFLVDPCVEVRRFFIDFICLSPSWFLIIMIKSVRKRILPGMTERKKGKITTVVSTKTSTIVTVNSAKSY</sequence>
<keyword evidence="1" id="KW-0812">Transmembrane</keyword>
<proteinExistence type="predicted"/>
<keyword evidence="2" id="KW-1185">Reference proteome</keyword>
<organism evidence="2 3">
    <name type="scientific">Acrobeloides nanus</name>
    <dbReference type="NCBI Taxonomy" id="290746"/>
    <lineage>
        <taxon>Eukaryota</taxon>
        <taxon>Metazoa</taxon>
        <taxon>Ecdysozoa</taxon>
        <taxon>Nematoda</taxon>
        <taxon>Chromadorea</taxon>
        <taxon>Rhabditida</taxon>
        <taxon>Tylenchina</taxon>
        <taxon>Cephalobomorpha</taxon>
        <taxon>Cephaloboidea</taxon>
        <taxon>Cephalobidae</taxon>
        <taxon>Acrobeloides</taxon>
    </lineage>
</organism>
<feature type="transmembrane region" description="Helical" evidence="1">
    <location>
        <begin position="7"/>
        <end position="24"/>
    </location>
</feature>
<evidence type="ECO:0000313" key="3">
    <source>
        <dbReference type="WBParaSite" id="ACRNAN_Path_1120.g4326.t1"/>
    </source>
</evidence>
<evidence type="ECO:0000313" key="2">
    <source>
        <dbReference type="Proteomes" id="UP000887540"/>
    </source>
</evidence>
<dbReference type="AlphaFoldDB" id="A0A914BW34"/>